<reference evidence="2" key="1">
    <citation type="submission" date="2020-08" db="EMBL/GenBank/DDBJ databases">
        <title>Multicomponent nature underlies the extraordinary mechanical properties of spider dragline silk.</title>
        <authorList>
            <person name="Kono N."/>
            <person name="Nakamura H."/>
            <person name="Mori M."/>
            <person name="Yoshida Y."/>
            <person name="Ohtoshi R."/>
            <person name="Malay A.D."/>
            <person name="Moran D.A.P."/>
            <person name="Tomita M."/>
            <person name="Numata K."/>
            <person name="Arakawa K."/>
        </authorList>
    </citation>
    <scope>NUCLEOTIDE SEQUENCE</scope>
</reference>
<dbReference type="Proteomes" id="UP000887159">
    <property type="component" value="Unassembled WGS sequence"/>
</dbReference>
<evidence type="ECO:0000313" key="2">
    <source>
        <dbReference type="EMBL" id="GFY29825.1"/>
    </source>
</evidence>
<keyword evidence="3" id="KW-1185">Reference proteome</keyword>
<gene>
    <name evidence="2" type="ORF">TNCV_4071381</name>
</gene>
<comment type="caution">
    <text evidence="2">The sequence shown here is derived from an EMBL/GenBank/DDBJ whole genome shotgun (WGS) entry which is preliminary data.</text>
</comment>
<feature type="compositionally biased region" description="Basic and acidic residues" evidence="1">
    <location>
        <begin position="75"/>
        <end position="92"/>
    </location>
</feature>
<dbReference type="EMBL" id="BMAU01021390">
    <property type="protein sequence ID" value="GFY29825.1"/>
    <property type="molecule type" value="Genomic_DNA"/>
</dbReference>
<evidence type="ECO:0000256" key="1">
    <source>
        <dbReference type="SAM" id="MobiDB-lite"/>
    </source>
</evidence>
<feature type="compositionally biased region" description="Polar residues" evidence="1">
    <location>
        <begin position="52"/>
        <end position="66"/>
    </location>
</feature>
<sequence>MQYLDYQQPSEKDIVQPEDINNVPTKKCLENVGRAPMTVRTSAGSDPEHSDGTPSGNRSHSISATPIQRAPSRNARKERGCAELHTHITYHD</sequence>
<accession>A0A8X6W7Q8</accession>
<evidence type="ECO:0000313" key="3">
    <source>
        <dbReference type="Proteomes" id="UP000887159"/>
    </source>
</evidence>
<name>A0A8X6W7Q8_TRICX</name>
<proteinExistence type="predicted"/>
<organism evidence="2 3">
    <name type="scientific">Trichonephila clavipes</name>
    <name type="common">Golden silk orbweaver</name>
    <name type="synonym">Nephila clavipes</name>
    <dbReference type="NCBI Taxonomy" id="2585209"/>
    <lineage>
        <taxon>Eukaryota</taxon>
        <taxon>Metazoa</taxon>
        <taxon>Ecdysozoa</taxon>
        <taxon>Arthropoda</taxon>
        <taxon>Chelicerata</taxon>
        <taxon>Arachnida</taxon>
        <taxon>Araneae</taxon>
        <taxon>Araneomorphae</taxon>
        <taxon>Entelegynae</taxon>
        <taxon>Araneoidea</taxon>
        <taxon>Nephilidae</taxon>
        <taxon>Trichonephila</taxon>
    </lineage>
</organism>
<dbReference type="AlphaFoldDB" id="A0A8X6W7Q8"/>
<feature type="region of interest" description="Disordered" evidence="1">
    <location>
        <begin position="1"/>
        <end position="92"/>
    </location>
</feature>
<protein>
    <submittedName>
        <fullName evidence="2">Uncharacterized protein</fullName>
    </submittedName>
</protein>